<evidence type="ECO:0000259" key="2">
    <source>
        <dbReference type="PROSITE" id="PS51168"/>
    </source>
</evidence>
<name>A0ABV5KLH5_9BACL</name>
<organism evidence="3 4">
    <name type="scientific">Paenibacillus aurantiacus</name>
    <dbReference type="NCBI Taxonomy" id="1936118"/>
    <lineage>
        <taxon>Bacteria</taxon>
        <taxon>Bacillati</taxon>
        <taxon>Bacillota</taxon>
        <taxon>Bacilli</taxon>
        <taxon>Bacillales</taxon>
        <taxon>Paenibacillaceae</taxon>
        <taxon>Paenibacillus</taxon>
    </lineage>
</organism>
<dbReference type="Pfam" id="PF01817">
    <property type="entry name" value="CM_2"/>
    <property type="match status" value="1"/>
</dbReference>
<dbReference type="InterPro" id="IPR036979">
    <property type="entry name" value="CM_dom_sf"/>
</dbReference>
<gene>
    <name evidence="3" type="ORF">ACFFSY_09205</name>
</gene>
<dbReference type="PANTHER" id="PTHR38041:SF1">
    <property type="entry name" value="CHORISMATE MUTASE"/>
    <property type="match status" value="1"/>
</dbReference>
<dbReference type="PROSITE" id="PS51168">
    <property type="entry name" value="CHORISMATE_MUT_2"/>
    <property type="match status" value="1"/>
</dbReference>
<dbReference type="RefSeq" id="WP_377493043.1">
    <property type="nucleotide sequence ID" value="NZ_JBHMDO010000017.1"/>
</dbReference>
<dbReference type="InterPro" id="IPR002701">
    <property type="entry name" value="CM_II_prokaryot"/>
</dbReference>
<dbReference type="Proteomes" id="UP001589747">
    <property type="component" value="Unassembled WGS sequence"/>
</dbReference>
<accession>A0ABV5KLH5</accession>
<reference evidence="3 4" key="1">
    <citation type="submission" date="2024-09" db="EMBL/GenBank/DDBJ databases">
        <authorList>
            <person name="Sun Q."/>
            <person name="Mori K."/>
        </authorList>
    </citation>
    <scope>NUCLEOTIDE SEQUENCE [LARGE SCALE GENOMIC DNA]</scope>
    <source>
        <strain evidence="3 4">TISTR 2452</strain>
    </source>
</reference>
<dbReference type="EMBL" id="JBHMDO010000017">
    <property type="protein sequence ID" value="MFB9326086.1"/>
    <property type="molecule type" value="Genomic_DNA"/>
</dbReference>
<dbReference type="InterPro" id="IPR036263">
    <property type="entry name" value="Chorismate_II_sf"/>
</dbReference>
<protein>
    <submittedName>
        <fullName evidence="3">Chorismate mutase</fullName>
    </submittedName>
</protein>
<evidence type="ECO:0000256" key="1">
    <source>
        <dbReference type="ARBA" id="ARBA00023235"/>
    </source>
</evidence>
<evidence type="ECO:0000313" key="4">
    <source>
        <dbReference type="Proteomes" id="UP001589747"/>
    </source>
</evidence>
<dbReference type="Gene3D" id="1.20.59.10">
    <property type="entry name" value="Chorismate mutase"/>
    <property type="match status" value="1"/>
</dbReference>
<dbReference type="SUPFAM" id="SSF48600">
    <property type="entry name" value="Chorismate mutase II"/>
    <property type="match status" value="1"/>
</dbReference>
<feature type="domain" description="Chorismate mutase" evidence="2">
    <location>
        <begin position="8"/>
        <end position="98"/>
    </location>
</feature>
<keyword evidence="1" id="KW-0413">Isomerase</keyword>
<evidence type="ECO:0000313" key="3">
    <source>
        <dbReference type="EMBL" id="MFB9326086.1"/>
    </source>
</evidence>
<dbReference type="SMART" id="SM00830">
    <property type="entry name" value="CM_2"/>
    <property type="match status" value="1"/>
</dbReference>
<keyword evidence="4" id="KW-1185">Reference proteome</keyword>
<sequence length="107" mass="12250">MNQPMNPIENQEQLTAHRTQIDAIDREIIALLAKRTGIVKQIMVLKTDEEQIRSCDRVQQVLDKVGRLAEENGLERTIAVPIYETIIKVLTDMQLAHLHARELEPKA</sequence>
<comment type="caution">
    <text evidence="3">The sequence shown here is derived from an EMBL/GenBank/DDBJ whole genome shotgun (WGS) entry which is preliminary data.</text>
</comment>
<dbReference type="InterPro" id="IPR051331">
    <property type="entry name" value="Chorismate_mutase-related"/>
</dbReference>
<dbReference type="PANTHER" id="PTHR38041">
    <property type="entry name" value="CHORISMATE MUTASE"/>
    <property type="match status" value="1"/>
</dbReference>
<proteinExistence type="predicted"/>